<dbReference type="PANTHER" id="PTHR40465:SF1">
    <property type="entry name" value="DUF6534 DOMAIN-CONTAINING PROTEIN"/>
    <property type="match status" value="1"/>
</dbReference>
<name>A8NPP1_COPC7</name>
<dbReference type="Pfam" id="PF20152">
    <property type="entry name" value="DUF6534"/>
    <property type="match status" value="1"/>
</dbReference>
<sequence>MSTAPIDLAVTDSTIGALQIGTLFSAFLFGVVTLQLITYYQRFKEDKLHLKLLVSAIWVLELAHTFCIAAEVYKATITNYGRPENLFPFKFIGASTATGGGVTFLAHTFFAVRVWRVLPRWWNMIGAVCQVVAAVRFIGSIILAINAIKATVLEDYRNQWGWLIMSLLMVGALIDIAIAGSMLYWLHRQRAKVFKRATDLIDKIVQYTICTALLPSLTAIVMVITFNVDTNAMIWLAIYASLAKLYSNSVLASLNSRKTLRSTLSQQTSSIEPSSRVSRTAPRGQMVISVEMKSTVTHDGGDLPGDISRRPEKSPMLEERHPNSPLGTPKSGWSDTHRIV</sequence>
<feature type="transmembrane region" description="Helical" evidence="2">
    <location>
        <begin position="207"/>
        <end position="226"/>
    </location>
</feature>
<dbReference type="EMBL" id="AACS02000008">
    <property type="protein sequence ID" value="EAU86333.1"/>
    <property type="molecule type" value="Genomic_DNA"/>
</dbReference>
<feature type="transmembrane region" description="Helical" evidence="2">
    <location>
        <begin position="20"/>
        <end position="40"/>
    </location>
</feature>
<feature type="transmembrane region" description="Helical" evidence="2">
    <location>
        <begin position="52"/>
        <end position="72"/>
    </location>
</feature>
<feature type="transmembrane region" description="Helical" evidence="2">
    <location>
        <begin position="92"/>
        <end position="112"/>
    </location>
</feature>
<feature type="transmembrane region" description="Helical" evidence="2">
    <location>
        <begin position="124"/>
        <end position="148"/>
    </location>
</feature>
<dbReference type="RefSeq" id="XP_001835365.1">
    <property type="nucleotide sequence ID" value="XM_001835313.2"/>
</dbReference>
<reference evidence="4 5" key="1">
    <citation type="journal article" date="2010" name="Proc. Natl. Acad. Sci. U.S.A.">
        <title>Insights into evolution of multicellular fungi from the assembled chromosomes of the mushroom Coprinopsis cinerea (Coprinus cinereus).</title>
        <authorList>
            <person name="Stajich J.E."/>
            <person name="Wilke S.K."/>
            <person name="Ahren D."/>
            <person name="Au C.H."/>
            <person name="Birren B.W."/>
            <person name="Borodovsky M."/>
            <person name="Burns C."/>
            <person name="Canback B."/>
            <person name="Casselton L.A."/>
            <person name="Cheng C.K."/>
            <person name="Deng J."/>
            <person name="Dietrich F.S."/>
            <person name="Fargo D.C."/>
            <person name="Farman M.L."/>
            <person name="Gathman A.C."/>
            <person name="Goldberg J."/>
            <person name="Guigo R."/>
            <person name="Hoegger P.J."/>
            <person name="Hooker J.B."/>
            <person name="Huggins A."/>
            <person name="James T.Y."/>
            <person name="Kamada T."/>
            <person name="Kilaru S."/>
            <person name="Kodira C."/>
            <person name="Kues U."/>
            <person name="Kupfer D."/>
            <person name="Kwan H.S."/>
            <person name="Lomsadze A."/>
            <person name="Li W."/>
            <person name="Lilly W.W."/>
            <person name="Ma L.J."/>
            <person name="Mackey A.J."/>
            <person name="Manning G."/>
            <person name="Martin F."/>
            <person name="Muraguchi H."/>
            <person name="Natvig D.O."/>
            <person name="Palmerini H."/>
            <person name="Ramesh M.A."/>
            <person name="Rehmeyer C.J."/>
            <person name="Roe B.A."/>
            <person name="Shenoy N."/>
            <person name="Stanke M."/>
            <person name="Ter-Hovhannisyan V."/>
            <person name="Tunlid A."/>
            <person name="Velagapudi R."/>
            <person name="Vision T.J."/>
            <person name="Zeng Q."/>
            <person name="Zolan M.E."/>
            <person name="Pukkila P.J."/>
        </authorList>
    </citation>
    <scope>NUCLEOTIDE SEQUENCE [LARGE SCALE GENOMIC DNA]</scope>
    <source>
        <strain evidence="5">Okayama-7 / 130 / ATCC MYA-4618 / FGSC 9003</strain>
    </source>
</reference>
<dbReference type="InParanoid" id="A8NPP1"/>
<evidence type="ECO:0000259" key="3">
    <source>
        <dbReference type="Pfam" id="PF20152"/>
    </source>
</evidence>
<dbReference type="Proteomes" id="UP000001861">
    <property type="component" value="Unassembled WGS sequence"/>
</dbReference>
<dbReference type="GeneID" id="6011903"/>
<dbReference type="PANTHER" id="PTHR40465">
    <property type="entry name" value="CHROMOSOME 1, WHOLE GENOME SHOTGUN SEQUENCE"/>
    <property type="match status" value="1"/>
</dbReference>
<dbReference type="eggNOG" id="ENOG502SQQU">
    <property type="taxonomic scope" value="Eukaryota"/>
</dbReference>
<keyword evidence="2" id="KW-0472">Membrane</keyword>
<comment type="caution">
    <text evidence="4">The sequence shown here is derived from an EMBL/GenBank/DDBJ whole genome shotgun (WGS) entry which is preliminary data.</text>
</comment>
<keyword evidence="2" id="KW-0812">Transmembrane</keyword>
<feature type="transmembrane region" description="Helical" evidence="2">
    <location>
        <begin position="232"/>
        <end position="254"/>
    </location>
</feature>
<evidence type="ECO:0000256" key="2">
    <source>
        <dbReference type="SAM" id="Phobius"/>
    </source>
</evidence>
<evidence type="ECO:0000313" key="5">
    <source>
        <dbReference type="Proteomes" id="UP000001861"/>
    </source>
</evidence>
<dbReference type="InterPro" id="IPR045339">
    <property type="entry name" value="DUF6534"/>
</dbReference>
<dbReference type="STRING" id="240176.A8NPP1"/>
<feature type="region of interest" description="Disordered" evidence="1">
    <location>
        <begin position="296"/>
        <end position="340"/>
    </location>
</feature>
<protein>
    <recommendedName>
        <fullName evidence="3">DUF6534 domain-containing protein</fullName>
    </recommendedName>
</protein>
<evidence type="ECO:0000256" key="1">
    <source>
        <dbReference type="SAM" id="MobiDB-lite"/>
    </source>
</evidence>
<dbReference type="OrthoDB" id="2535105at2759"/>
<proteinExistence type="predicted"/>
<keyword evidence="2" id="KW-1133">Transmembrane helix</keyword>
<feature type="compositionally biased region" description="Basic and acidic residues" evidence="1">
    <location>
        <begin position="307"/>
        <end position="322"/>
    </location>
</feature>
<accession>A8NPP1</accession>
<feature type="transmembrane region" description="Helical" evidence="2">
    <location>
        <begin position="160"/>
        <end position="186"/>
    </location>
</feature>
<dbReference type="OMA" id="MSANICA"/>
<feature type="region of interest" description="Disordered" evidence="1">
    <location>
        <begin position="263"/>
        <end position="284"/>
    </location>
</feature>
<evidence type="ECO:0000313" key="4">
    <source>
        <dbReference type="EMBL" id="EAU86333.1"/>
    </source>
</evidence>
<keyword evidence="5" id="KW-1185">Reference proteome</keyword>
<feature type="domain" description="DUF6534" evidence="3">
    <location>
        <begin position="172"/>
        <end position="258"/>
    </location>
</feature>
<dbReference type="VEuPathDB" id="FungiDB:CC1G_05327"/>
<dbReference type="AlphaFoldDB" id="A8NPP1"/>
<dbReference type="KEGG" id="cci:CC1G_05327"/>
<gene>
    <name evidence="4" type="ORF">CC1G_05327</name>
</gene>
<organism evidence="4 5">
    <name type="scientific">Coprinopsis cinerea (strain Okayama-7 / 130 / ATCC MYA-4618 / FGSC 9003)</name>
    <name type="common">Inky cap fungus</name>
    <name type="synonym">Hormographiella aspergillata</name>
    <dbReference type="NCBI Taxonomy" id="240176"/>
    <lineage>
        <taxon>Eukaryota</taxon>
        <taxon>Fungi</taxon>
        <taxon>Dikarya</taxon>
        <taxon>Basidiomycota</taxon>
        <taxon>Agaricomycotina</taxon>
        <taxon>Agaricomycetes</taxon>
        <taxon>Agaricomycetidae</taxon>
        <taxon>Agaricales</taxon>
        <taxon>Agaricineae</taxon>
        <taxon>Psathyrellaceae</taxon>
        <taxon>Coprinopsis</taxon>
    </lineage>
</organism>